<protein>
    <recommendedName>
        <fullName evidence="1">EAL domain-containing protein</fullName>
    </recommendedName>
</protein>
<dbReference type="InterPro" id="IPR050706">
    <property type="entry name" value="Cyclic-di-GMP_PDE-like"/>
</dbReference>
<feature type="domain" description="EAL" evidence="1">
    <location>
        <begin position="150"/>
        <end position="388"/>
    </location>
</feature>
<gene>
    <name evidence="2" type="ORF">BZM27_19085</name>
</gene>
<keyword evidence="3" id="KW-1185">Reference proteome</keyword>
<dbReference type="InterPro" id="IPR001633">
    <property type="entry name" value="EAL_dom"/>
</dbReference>
<dbReference type="Gene3D" id="3.20.20.450">
    <property type="entry name" value="EAL domain"/>
    <property type="match status" value="1"/>
</dbReference>
<dbReference type="PANTHER" id="PTHR33121:SF76">
    <property type="entry name" value="SIGNALING PROTEIN"/>
    <property type="match status" value="1"/>
</dbReference>
<evidence type="ECO:0000259" key="1">
    <source>
        <dbReference type="PROSITE" id="PS50883"/>
    </source>
</evidence>
<dbReference type="Pfam" id="PF00563">
    <property type="entry name" value="EAL"/>
    <property type="match status" value="1"/>
</dbReference>
<name>A0A4R0XHQ8_9BURK</name>
<dbReference type="InterPro" id="IPR035919">
    <property type="entry name" value="EAL_sf"/>
</dbReference>
<comment type="caution">
    <text evidence="2">The sequence shown here is derived from an EMBL/GenBank/DDBJ whole genome shotgun (WGS) entry which is preliminary data.</text>
</comment>
<dbReference type="AlphaFoldDB" id="A0A4R0XHQ8"/>
<reference evidence="2 3" key="1">
    <citation type="submission" date="2017-02" db="EMBL/GenBank/DDBJ databases">
        <title>Paraburkholderia sophoroidis sp. nov. and Paraburkholderia steynii sp. nov. rhizobial symbionts of the fynbos legume Hypocalyptus sophoroides.</title>
        <authorList>
            <person name="Steenkamp E.T."/>
            <person name="Beukes C.W."/>
            <person name="Van Zyl E."/>
            <person name="Avontuur J."/>
            <person name="Chan W.Y."/>
            <person name="Hassen A."/>
            <person name="Palmer M."/>
            <person name="Mthombeni L."/>
            <person name="Phalane F."/>
            <person name="Sereme K."/>
            <person name="Venter S.N."/>
        </authorList>
    </citation>
    <scope>NUCLEOTIDE SEQUENCE [LARGE SCALE GENOMIC DNA]</scope>
    <source>
        <strain evidence="2 3">HC1.1ba</strain>
    </source>
</reference>
<dbReference type="SUPFAM" id="SSF141868">
    <property type="entry name" value="EAL domain-like"/>
    <property type="match status" value="1"/>
</dbReference>
<dbReference type="PROSITE" id="PS50883">
    <property type="entry name" value="EAL"/>
    <property type="match status" value="1"/>
</dbReference>
<dbReference type="EMBL" id="MWML01000065">
    <property type="protein sequence ID" value="TCG07450.1"/>
    <property type="molecule type" value="Genomic_DNA"/>
</dbReference>
<dbReference type="GO" id="GO:0071111">
    <property type="term" value="F:cyclic-guanylate-specific phosphodiesterase activity"/>
    <property type="evidence" value="ECO:0007669"/>
    <property type="project" value="InterPro"/>
</dbReference>
<sequence length="388" mass="42055">MTEITAVVSIRIADITGLTNIFGEDSTQKALTQFGEEASALLKRLLAQHEVIDRYRSDVDGHCSACFRVLSGGLPRDASEAAHAIEKAGRHLIRERLLAIFGGGTGARINYHLSVFVLPYEAVSGAARACCLQWTEDRSRSQPKRQHKDRDDSSTRVRAILRERSVQTVLQPIVRIKDGAVTGFEALSRGPQRTPFERPDLLFDAAHAAGCAVEMELLCAELALERTKGKLPPGKFLTINLGPDALILATEKLQLAGRQEVMFELTEHLPLNEAEGLQNAVERLRTIGIGLALDDTGCGFADLDTVRLLKPEIVKLCITVIRNADKGAPFAAAIRASAEQLCKLGCKVLAEGVETAAQRDALQNCGIELAQGWFYGKPEAVASVPGGR</sequence>
<evidence type="ECO:0000313" key="2">
    <source>
        <dbReference type="EMBL" id="TCG07450.1"/>
    </source>
</evidence>
<dbReference type="CDD" id="cd01948">
    <property type="entry name" value="EAL"/>
    <property type="match status" value="1"/>
</dbReference>
<accession>A0A4R0XHQ8</accession>
<organism evidence="2 3">
    <name type="scientific">Paraburkholderia steynii</name>
    <dbReference type="NCBI Taxonomy" id="1245441"/>
    <lineage>
        <taxon>Bacteria</taxon>
        <taxon>Pseudomonadati</taxon>
        <taxon>Pseudomonadota</taxon>
        <taxon>Betaproteobacteria</taxon>
        <taxon>Burkholderiales</taxon>
        <taxon>Burkholderiaceae</taxon>
        <taxon>Paraburkholderia</taxon>
    </lineage>
</organism>
<proteinExistence type="predicted"/>
<dbReference type="SMART" id="SM00052">
    <property type="entry name" value="EAL"/>
    <property type="match status" value="1"/>
</dbReference>
<dbReference type="Proteomes" id="UP000294200">
    <property type="component" value="Unassembled WGS sequence"/>
</dbReference>
<dbReference type="PANTHER" id="PTHR33121">
    <property type="entry name" value="CYCLIC DI-GMP PHOSPHODIESTERASE PDEF"/>
    <property type="match status" value="1"/>
</dbReference>
<evidence type="ECO:0000313" key="3">
    <source>
        <dbReference type="Proteomes" id="UP000294200"/>
    </source>
</evidence>